<organism evidence="1 2">
    <name type="scientific">Rahnella sp. (strain Y9602)</name>
    <dbReference type="NCBI Taxonomy" id="2703885"/>
    <lineage>
        <taxon>Bacteria</taxon>
        <taxon>Pseudomonadati</taxon>
        <taxon>Pseudomonadota</taxon>
        <taxon>Gammaproteobacteria</taxon>
        <taxon>Enterobacterales</taxon>
        <taxon>Yersiniaceae</taxon>
        <taxon>Rahnella</taxon>
    </lineage>
</organism>
<evidence type="ECO:0000313" key="1">
    <source>
        <dbReference type="EMBL" id="MFD3227045.1"/>
    </source>
</evidence>
<reference evidence="1 2" key="1">
    <citation type="submission" date="2024-09" db="EMBL/GenBank/DDBJ databases">
        <title>Genomes of Rahnella.</title>
        <authorList>
            <person name="Mnguni F.C."/>
            <person name="Shin G.Y."/>
            <person name="Coutinho T."/>
        </authorList>
    </citation>
    <scope>NUCLEOTIDE SEQUENCE [LARGE SCALE GENOMIC DNA]</scope>
    <source>
        <strain evidence="1 2">20WA0057</strain>
    </source>
</reference>
<dbReference type="RefSeq" id="WP_379672410.1">
    <property type="nucleotide sequence ID" value="NZ_JBHUCJ010000134.1"/>
</dbReference>
<dbReference type="Proteomes" id="UP001598201">
    <property type="component" value="Unassembled WGS sequence"/>
</dbReference>
<comment type="caution">
    <text evidence="1">The sequence shown here is derived from an EMBL/GenBank/DDBJ whole genome shotgun (WGS) entry which is preliminary data.</text>
</comment>
<dbReference type="EMBL" id="JBHUCJ010000134">
    <property type="protein sequence ID" value="MFD3227045.1"/>
    <property type="molecule type" value="Genomic_DNA"/>
</dbReference>
<proteinExistence type="predicted"/>
<accession>A0ABW6CG27</accession>
<gene>
    <name evidence="1" type="ORF">ACFPK4_26265</name>
</gene>
<keyword evidence="2" id="KW-1185">Reference proteome</keyword>
<name>A0ABW6CG27_RAHSY</name>
<protein>
    <submittedName>
        <fullName evidence="1">Uncharacterized protein</fullName>
    </submittedName>
</protein>
<sequence length="104" mass="11733">MFDDIQHVYAEVFDGKFANNYKMTMRKIQMDQYANLGGDSGVVSYLITGDSILVEFKGGWKYLYNSVKPGTGTVEQMKELARQGRGLNSFISRMVKGNFASKSR</sequence>
<evidence type="ECO:0000313" key="2">
    <source>
        <dbReference type="Proteomes" id="UP001598201"/>
    </source>
</evidence>